<name>A0A2P2PMQ1_RHIMU</name>
<protein>
    <submittedName>
        <fullName evidence="1">Uncharacterized protein</fullName>
    </submittedName>
</protein>
<dbReference type="EMBL" id="GGEC01075566">
    <property type="protein sequence ID" value="MBX56050.1"/>
    <property type="molecule type" value="Transcribed_RNA"/>
</dbReference>
<dbReference type="AlphaFoldDB" id="A0A2P2PMQ1"/>
<proteinExistence type="predicted"/>
<evidence type="ECO:0000313" key="1">
    <source>
        <dbReference type="EMBL" id="MBX56050.1"/>
    </source>
</evidence>
<accession>A0A2P2PMQ1</accession>
<reference evidence="1" key="1">
    <citation type="submission" date="2018-02" db="EMBL/GenBank/DDBJ databases">
        <title>Rhizophora mucronata_Transcriptome.</title>
        <authorList>
            <person name="Meera S.P."/>
            <person name="Sreeshan A."/>
            <person name="Augustine A."/>
        </authorList>
    </citation>
    <scope>NUCLEOTIDE SEQUENCE</scope>
    <source>
        <tissue evidence="1">Leaf</tissue>
    </source>
</reference>
<sequence>MIATLPVFLQILSGTTLFIGSTVA</sequence>
<organism evidence="1">
    <name type="scientific">Rhizophora mucronata</name>
    <name type="common">Asiatic mangrove</name>
    <dbReference type="NCBI Taxonomy" id="61149"/>
    <lineage>
        <taxon>Eukaryota</taxon>
        <taxon>Viridiplantae</taxon>
        <taxon>Streptophyta</taxon>
        <taxon>Embryophyta</taxon>
        <taxon>Tracheophyta</taxon>
        <taxon>Spermatophyta</taxon>
        <taxon>Magnoliopsida</taxon>
        <taxon>eudicotyledons</taxon>
        <taxon>Gunneridae</taxon>
        <taxon>Pentapetalae</taxon>
        <taxon>rosids</taxon>
        <taxon>fabids</taxon>
        <taxon>Malpighiales</taxon>
        <taxon>Rhizophoraceae</taxon>
        <taxon>Rhizophora</taxon>
    </lineage>
</organism>